<dbReference type="Gene3D" id="3.10.450.50">
    <property type="match status" value="1"/>
</dbReference>
<feature type="domain" description="SnoaL-like" evidence="1">
    <location>
        <begin position="33"/>
        <end position="163"/>
    </location>
</feature>
<evidence type="ECO:0000313" key="3">
    <source>
        <dbReference type="Proteomes" id="UP000316624"/>
    </source>
</evidence>
<dbReference type="AlphaFoldDB" id="A0A562KEI7"/>
<accession>A0A562KEI7</accession>
<evidence type="ECO:0000313" key="2">
    <source>
        <dbReference type="EMBL" id="TWH93797.1"/>
    </source>
</evidence>
<keyword evidence="3" id="KW-1185">Reference proteome</keyword>
<protein>
    <submittedName>
        <fullName evidence="2">SnoaL-like protein</fullName>
    </submittedName>
</protein>
<evidence type="ECO:0000259" key="1">
    <source>
        <dbReference type="Pfam" id="PF13577"/>
    </source>
</evidence>
<dbReference type="EMBL" id="VLKK01000006">
    <property type="protein sequence ID" value="TWH93797.1"/>
    <property type="molecule type" value="Genomic_DNA"/>
</dbReference>
<dbReference type="SUPFAM" id="SSF54427">
    <property type="entry name" value="NTF2-like"/>
    <property type="match status" value="1"/>
</dbReference>
<dbReference type="Proteomes" id="UP000316624">
    <property type="component" value="Unassembled WGS sequence"/>
</dbReference>
<comment type="caution">
    <text evidence="2">The sequence shown here is derived from an EMBL/GenBank/DDBJ whole genome shotgun (WGS) entry which is preliminary data.</text>
</comment>
<sequence length="179" mass="20077">MLGGAGALAGAAWLPAGLGASVHKEVTMLSVEERLHAIEEISVLKARYFRFADTQDWNALRDLFTPDATLFFPEGQEKPLPRDESIAHIKKVLAGVVSVHHGHMPEIELLSADHATGIWAMEDLVFFPPDRARETGVESVHGFGHYHEEYVRRNGRWSIHRLKLTRLRLERRSPAIAIS</sequence>
<dbReference type="Pfam" id="PF13577">
    <property type="entry name" value="SnoaL_4"/>
    <property type="match status" value="1"/>
</dbReference>
<dbReference type="InterPro" id="IPR032710">
    <property type="entry name" value="NTF2-like_dom_sf"/>
</dbReference>
<gene>
    <name evidence="2" type="ORF">IQ35_02007</name>
</gene>
<dbReference type="InterPro" id="IPR037401">
    <property type="entry name" value="SnoaL-like"/>
</dbReference>
<name>A0A562KEI7_SPHWJ</name>
<reference evidence="2 3" key="1">
    <citation type="journal article" date="2015" name="Stand. Genomic Sci.">
        <title>Genomic Encyclopedia of Bacterial and Archaeal Type Strains, Phase III: the genomes of soil and plant-associated and newly described type strains.</title>
        <authorList>
            <person name="Whitman W.B."/>
            <person name="Woyke T."/>
            <person name="Klenk H.P."/>
            <person name="Zhou Y."/>
            <person name="Lilburn T.G."/>
            <person name="Beck B.J."/>
            <person name="De Vos P."/>
            <person name="Vandamme P."/>
            <person name="Eisen J.A."/>
            <person name="Garrity G."/>
            <person name="Hugenholtz P."/>
            <person name="Kyrpides N.C."/>
        </authorList>
    </citation>
    <scope>NUCLEOTIDE SEQUENCE [LARGE SCALE GENOMIC DNA]</scope>
    <source>
        <strain evidence="2 3">CGMCC 1.7748</strain>
    </source>
</reference>
<organism evidence="2 3">
    <name type="scientific">Sphingobium wenxiniae (strain DSM 21828 / CGMCC 1.7748 / JZ-1)</name>
    <dbReference type="NCBI Taxonomy" id="595605"/>
    <lineage>
        <taxon>Bacteria</taxon>
        <taxon>Pseudomonadati</taxon>
        <taxon>Pseudomonadota</taxon>
        <taxon>Alphaproteobacteria</taxon>
        <taxon>Sphingomonadales</taxon>
        <taxon>Sphingomonadaceae</taxon>
        <taxon>Sphingobium</taxon>
    </lineage>
</organism>
<proteinExistence type="predicted"/>